<accession>A0AC34FB53</accession>
<sequence>MEFRSLLKFLFILELASEIAGMACPVCNGAGQWSEWSAWGLCSQQYGAYSKQRIRTCSNSNCYGAAEESQACTVQRDPPVQQSPQWNSWGSWSGCSVSCGGGVESRQRTCNNQCSVCQCQGAATEQRPCNPDPCCSWLQWSPWSECSVTCGEGGIRYRTRQCSCTSCGYGESSQQETCSGPAACPVTCNVCNEPPPPPPPPTCNVCNTPPPPCSSCGYYGRRKRRQNLLDRQILNSNPALSNATVNLYSHSTGIFPN</sequence>
<reference evidence="2" key="1">
    <citation type="submission" date="2022-11" db="UniProtKB">
        <authorList>
            <consortium name="WormBaseParasite"/>
        </authorList>
    </citation>
    <scope>IDENTIFICATION</scope>
</reference>
<evidence type="ECO:0000313" key="1">
    <source>
        <dbReference type="Proteomes" id="UP000887579"/>
    </source>
</evidence>
<name>A0AC34FB53_9BILA</name>
<proteinExistence type="predicted"/>
<protein>
    <submittedName>
        <fullName evidence="2">Uncharacterized protein</fullName>
    </submittedName>
</protein>
<organism evidence="1 2">
    <name type="scientific">Panagrolaimus sp. ES5</name>
    <dbReference type="NCBI Taxonomy" id="591445"/>
    <lineage>
        <taxon>Eukaryota</taxon>
        <taxon>Metazoa</taxon>
        <taxon>Ecdysozoa</taxon>
        <taxon>Nematoda</taxon>
        <taxon>Chromadorea</taxon>
        <taxon>Rhabditida</taxon>
        <taxon>Tylenchina</taxon>
        <taxon>Panagrolaimomorpha</taxon>
        <taxon>Panagrolaimoidea</taxon>
        <taxon>Panagrolaimidae</taxon>
        <taxon>Panagrolaimus</taxon>
    </lineage>
</organism>
<evidence type="ECO:0000313" key="2">
    <source>
        <dbReference type="WBParaSite" id="ES5_v2.g14343.t1"/>
    </source>
</evidence>
<dbReference type="Proteomes" id="UP000887579">
    <property type="component" value="Unplaced"/>
</dbReference>
<dbReference type="WBParaSite" id="ES5_v2.g14343.t1">
    <property type="protein sequence ID" value="ES5_v2.g14343.t1"/>
    <property type="gene ID" value="ES5_v2.g14343"/>
</dbReference>